<comment type="caution">
    <text evidence="2">The sequence shown here is derived from an EMBL/GenBank/DDBJ whole genome shotgun (WGS) entry which is preliminary data.</text>
</comment>
<evidence type="ECO:0000313" key="2">
    <source>
        <dbReference type="EMBL" id="KAF7391616.1"/>
    </source>
</evidence>
<evidence type="ECO:0000256" key="1">
    <source>
        <dbReference type="SAM" id="Phobius"/>
    </source>
</evidence>
<proteinExistence type="predicted"/>
<organism evidence="2 3">
    <name type="scientific">Vespula germanica</name>
    <name type="common">German yellow jacket</name>
    <name type="synonym">Paravespula germanica</name>
    <dbReference type="NCBI Taxonomy" id="30212"/>
    <lineage>
        <taxon>Eukaryota</taxon>
        <taxon>Metazoa</taxon>
        <taxon>Ecdysozoa</taxon>
        <taxon>Arthropoda</taxon>
        <taxon>Hexapoda</taxon>
        <taxon>Insecta</taxon>
        <taxon>Pterygota</taxon>
        <taxon>Neoptera</taxon>
        <taxon>Endopterygota</taxon>
        <taxon>Hymenoptera</taxon>
        <taxon>Apocrita</taxon>
        <taxon>Aculeata</taxon>
        <taxon>Vespoidea</taxon>
        <taxon>Vespidae</taxon>
        <taxon>Vespinae</taxon>
        <taxon>Vespula</taxon>
    </lineage>
</organism>
<reference evidence="2" key="1">
    <citation type="journal article" date="2020" name="G3 (Bethesda)">
        <title>High-Quality Assemblies for Three Invasive Social Wasps from the &lt;i&gt;Vespula&lt;/i&gt; Genus.</title>
        <authorList>
            <person name="Harrop T.W.R."/>
            <person name="Guhlin J."/>
            <person name="McLaughlin G.M."/>
            <person name="Permina E."/>
            <person name="Stockwell P."/>
            <person name="Gilligan J."/>
            <person name="Le Lec M.F."/>
            <person name="Gruber M.A.M."/>
            <person name="Quinn O."/>
            <person name="Lovegrove M."/>
            <person name="Duncan E.J."/>
            <person name="Remnant E.J."/>
            <person name="Van Eeckhoven J."/>
            <person name="Graham B."/>
            <person name="Knapp R.A."/>
            <person name="Langford K.W."/>
            <person name="Kronenberg Z."/>
            <person name="Press M.O."/>
            <person name="Eacker S.M."/>
            <person name="Wilson-Rankin E.E."/>
            <person name="Purcell J."/>
            <person name="Lester P.J."/>
            <person name="Dearden P.K."/>
        </authorList>
    </citation>
    <scope>NUCLEOTIDE SEQUENCE</scope>
    <source>
        <strain evidence="2">Linc-1</strain>
    </source>
</reference>
<keyword evidence="1" id="KW-0472">Membrane</keyword>
<dbReference type="Proteomes" id="UP000617340">
    <property type="component" value="Unassembled WGS sequence"/>
</dbReference>
<feature type="transmembrane region" description="Helical" evidence="1">
    <location>
        <begin position="74"/>
        <end position="93"/>
    </location>
</feature>
<evidence type="ECO:0000313" key="3">
    <source>
        <dbReference type="Proteomes" id="UP000617340"/>
    </source>
</evidence>
<protein>
    <recommendedName>
        <fullName evidence="4">Odorant receptor</fullName>
    </recommendedName>
</protein>
<gene>
    <name evidence="2" type="ORF">HZH68_011159</name>
</gene>
<keyword evidence="3" id="KW-1185">Reference proteome</keyword>
<feature type="transmembrane region" description="Helical" evidence="1">
    <location>
        <begin position="44"/>
        <end position="62"/>
    </location>
</feature>
<accession>A0A834JQ65</accession>
<dbReference type="EMBL" id="JACSDZ010000011">
    <property type="protein sequence ID" value="KAF7391616.1"/>
    <property type="molecule type" value="Genomic_DNA"/>
</dbReference>
<evidence type="ECO:0008006" key="4">
    <source>
        <dbReference type="Google" id="ProtNLM"/>
    </source>
</evidence>
<name>A0A834JQ65_VESGE</name>
<keyword evidence="1" id="KW-0812">Transmembrane</keyword>
<sequence>MISLRHLIKHMFTFEHLCWRYKYCLSLIGCWPPLYSKRQLFKRFFVNLCIVTLILIQIFALITSANEFDAIIEILSYLLPLLGMDTPYFAVYVHIEKTLYFYNHCITDWRKLESEEERNIFRNGFATVTSLNLLFYGVQHGCALFEYVGYKLEHLIDENEFNQDIPISRIYEKIHQRIINNVNLHKRAIERMVPWYLLTPTMQKEGILIMIRSMKPCYLTIGKMFVSSHELFTSIVRTAISYATIVHSLE</sequence>
<dbReference type="AlphaFoldDB" id="A0A834JQ65"/>
<keyword evidence="1" id="KW-1133">Transmembrane helix</keyword>